<proteinExistence type="predicted"/>
<dbReference type="AlphaFoldDB" id="A0A1I8BI48"/>
<name>A0A1I8BI48_MELHA</name>
<dbReference type="WBParaSite" id="MhA1_Contig253.frz3.gene38">
    <property type="protein sequence ID" value="MhA1_Contig253.frz3.gene38"/>
    <property type="gene ID" value="MhA1_Contig253.frz3.gene38"/>
</dbReference>
<organism evidence="1 2">
    <name type="scientific">Meloidogyne hapla</name>
    <name type="common">Root-knot nematode worm</name>
    <dbReference type="NCBI Taxonomy" id="6305"/>
    <lineage>
        <taxon>Eukaryota</taxon>
        <taxon>Metazoa</taxon>
        <taxon>Ecdysozoa</taxon>
        <taxon>Nematoda</taxon>
        <taxon>Chromadorea</taxon>
        <taxon>Rhabditida</taxon>
        <taxon>Tylenchina</taxon>
        <taxon>Tylenchomorpha</taxon>
        <taxon>Tylenchoidea</taxon>
        <taxon>Meloidogynidae</taxon>
        <taxon>Meloidogyninae</taxon>
        <taxon>Meloidogyne</taxon>
    </lineage>
</organism>
<protein>
    <submittedName>
        <fullName evidence="2">GLTP domain-containing protein</fullName>
    </submittedName>
</protein>
<dbReference type="Proteomes" id="UP000095281">
    <property type="component" value="Unplaced"/>
</dbReference>
<evidence type="ECO:0000313" key="1">
    <source>
        <dbReference type="Proteomes" id="UP000095281"/>
    </source>
</evidence>
<keyword evidence="1" id="KW-1185">Reference proteome</keyword>
<evidence type="ECO:0000313" key="2">
    <source>
        <dbReference type="WBParaSite" id="MhA1_Contig253.frz3.gene38"/>
    </source>
</evidence>
<accession>A0A1I8BI48</accession>
<sequence>MKICFREKRAMNRIRKKVELALLDPELQSISDGIDDVKKSKLMDGQNKDVEDHLSVPWASDSFLAWLCHVLGKQVREKLADCEKTRKFHLEAVISLLNVKRERG</sequence>
<reference evidence="2" key="1">
    <citation type="submission" date="2016-11" db="UniProtKB">
        <authorList>
            <consortium name="WormBaseParasite"/>
        </authorList>
    </citation>
    <scope>IDENTIFICATION</scope>
</reference>